<dbReference type="InterPro" id="IPR036812">
    <property type="entry name" value="NAD(P)_OxRdtase_dom_sf"/>
</dbReference>
<dbReference type="SUPFAM" id="SSF51430">
    <property type="entry name" value="NAD(P)-linked oxidoreductase"/>
    <property type="match status" value="1"/>
</dbReference>
<evidence type="ECO:0000259" key="7">
    <source>
        <dbReference type="Pfam" id="PF00248"/>
    </source>
</evidence>
<name>A0A0U2ZK98_9BACL</name>
<dbReference type="Gene3D" id="3.20.20.100">
    <property type="entry name" value="NADP-dependent oxidoreductase domain"/>
    <property type="match status" value="1"/>
</dbReference>
<keyword evidence="3" id="KW-0560">Oxidoreductase</keyword>
<dbReference type="FunFam" id="3.20.20.100:FF:000015">
    <property type="entry name" value="Oxidoreductase, aldo/keto reductase family"/>
    <property type="match status" value="1"/>
</dbReference>
<evidence type="ECO:0000313" key="8">
    <source>
        <dbReference type="EMBL" id="ALS76449.1"/>
    </source>
</evidence>
<reference evidence="8" key="1">
    <citation type="submission" date="2016-01" db="EMBL/GenBank/DDBJ databases">
        <title>Complete genome of Planococcus rifietoensis type strain M8.</title>
        <authorList>
            <person name="See-Too W.S."/>
        </authorList>
    </citation>
    <scope>NUCLEOTIDE SEQUENCE [LARGE SCALE GENOMIC DNA]</scope>
    <source>
        <strain evidence="8">M8</strain>
    </source>
</reference>
<evidence type="ECO:0000313" key="9">
    <source>
        <dbReference type="Proteomes" id="UP000067683"/>
    </source>
</evidence>
<sequence length="276" mass="31472">MYTNLQETVTLNNGVKMPIMGLGVFKVEDGELVVESVKSAIKNGYRSIDTASFYDNEKGVGQGIKESGVPREELFITTKVWNSDHGYESTLAAFEVSLEKLGLEYLDLYLIHWPVKEKFQETWKALEKLYKDGKVRAIGVSNFNVHHLEDILKDCDVKPVINQVEYHPHLTQTEVKEFCEKNDIRLEAWSPLKKGVLLSEPVIIELAEKYQKSPAQIILRWDIQNGVVTIPKSVKEHRIVENADIFDFHLSEEDMNKISALNINSRSGADPDTFDF</sequence>
<comment type="similarity">
    <text evidence="1">Belongs to the aldo/keto reductase family.</text>
</comment>
<evidence type="ECO:0000256" key="4">
    <source>
        <dbReference type="PIRSR" id="PIRSR000097-1"/>
    </source>
</evidence>
<proteinExistence type="inferred from homology"/>
<keyword evidence="2" id="KW-0521">NADP</keyword>
<dbReference type="InterPro" id="IPR018170">
    <property type="entry name" value="Aldo/ket_reductase_CS"/>
</dbReference>
<dbReference type="RefSeq" id="WP_058383151.1">
    <property type="nucleotide sequence ID" value="NZ_CP013659.2"/>
</dbReference>
<feature type="site" description="Lowers pKa of active site Tyr" evidence="6">
    <location>
        <position position="79"/>
    </location>
</feature>
<dbReference type="PRINTS" id="PR00069">
    <property type="entry name" value="ALDKETRDTASE"/>
</dbReference>
<dbReference type="KEGG" id="prt:AUC31_15120"/>
<dbReference type="PROSITE" id="PS00798">
    <property type="entry name" value="ALDOKETO_REDUCTASE_1"/>
    <property type="match status" value="1"/>
</dbReference>
<feature type="domain" description="NADP-dependent oxidoreductase" evidence="7">
    <location>
        <begin position="26"/>
        <end position="262"/>
    </location>
</feature>
<dbReference type="PIRSF" id="PIRSF000097">
    <property type="entry name" value="AKR"/>
    <property type="match status" value="1"/>
</dbReference>
<organism evidence="8 9">
    <name type="scientific">Planococcus rifietoensis</name>
    <dbReference type="NCBI Taxonomy" id="200991"/>
    <lineage>
        <taxon>Bacteria</taxon>
        <taxon>Bacillati</taxon>
        <taxon>Bacillota</taxon>
        <taxon>Bacilli</taxon>
        <taxon>Bacillales</taxon>
        <taxon>Caryophanaceae</taxon>
        <taxon>Planococcus</taxon>
    </lineage>
</organism>
<dbReference type="CDD" id="cd19157">
    <property type="entry name" value="AKR_AKR5G1-3"/>
    <property type="match status" value="1"/>
</dbReference>
<keyword evidence="9" id="KW-1185">Reference proteome</keyword>
<evidence type="ECO:0000256" key="5">
    <source>
        <dbReference type="PIRSR" id="PIRSR000097-2"/>
    </source>
</evidence>
<protein>
    <submittedName>
        <fullName evidence="8">Glyoxal reductase</fullName>
    </submittedName>
</protein>
<dbReference type="InterPro" id="IPR044500">
    <property type="entry name" value="AKR5G"/>
</dbReference>
<evidence type="ECO:0000256" key="2">
    <source>
        <dbReference type="ARBA" id="ARBA00022857"/>
    </source>
</evidence>
<dbReference type="Proteomes" id="UP000067683">
    <property type="component" value="Chromosome"/>
</dbReference>
<dbReference type="STRING" id="200991.AUC31_15120"/>
<dbReference type="InterPro" id="IPR020471">
    <property type="entry name" value="AKR"/>
</dbReference>
<feature type="binding site" evidence="5">
    <location>
        <position position="112"/>
    </location>
    <ligand>
        <name>substrate</name>
    </ligand>
</feature>
<evidence type="ECO:0000256" key="1">
    <source>
        <dbReference type="ARBA" id="ARBA00007905"/>
    </source>
</evidence>
<dbReference type="PANTHER" id="PTHR43827:SF3">
    <property type="entry name" value="NADP-DEPENDENT OXIDOREDUCTASE DOMAIN-CONTAINING PROTEIN"/>
    <property type="match status" value="1"/>
</dbReference>
<dbReference type="EMBL" id="CP013659">
    <property type="protein sequence ID" value="ALS76449.1"/>
    <property type="molecule type" value="Genomic_DNA"/>
</dbReference>
<evidence type="ECO:0000256" key="6">
    <source>
        <dbReference type="PIRSR" id="PIRSR000097-3"/>
    </source>
</evidence>
<dbReference type="PANTHER" id="PTHR43827">
    <property type="entry name" value="2,5-DIKETO-D-GLUCONIC ACID REDUCTASE"/>
    <property type="match status" value="1"/>
</dbReference>
<dbReference type="AlphaFoldDB" id="A0A0U2ZK98"/>
<dbReference type="GO" id="GO:0016616">
    <property type="term" value="F:oxidoreductase activity, acting on the CH-OH group of donors, NAD or NADP as acceptor"/>
    <property type="evidence" value="ECO:0007669"/>
    <property type="project" value="UniProtKB-ARBA"/>
</dbReference>
<feature type="active site" description="Proton donor" evidence="4">
    <location>
        <position position="54"/>
    </location>
</feature>
<dbReference type="PROSITE" id="PS00063">
    <property type="entry name" value="ALDOKETO_REDUCTASE_3"/>
    <property type="match status" value="1"/>
</dbReference>
<dbReference type="Pfam" id="PF00248">
    <property type="entry name" value="Aldo_ket_red"/>
    <property type="match status" value="1"/>
</dbReference>
<gene>
    <name evidence="8" type="ORF">AUC31_15120</name>
</gene>
<dbReference type="OrthoDB" id="9804790at2"/>
<accession>A0A0U2ZK98</accession>
<evidence type="ECO:0000256" key="3">
    <source>
        <dbReference type="ARBA" id="ARBA00023002"/>
    </source>
</evidence>
<dbReference type="InterPro" id="IPR023210">
    <property type="entry name" value="NADP_OxRdtase_dom"/>
</dbReference>
<dbReference type="PROSITE" id="PS00062">
    <property type="entry name" value="ALDOKETO_REDUCTASE_2"/>
    <property type="match status" value="1"/>
</dbReference>